<proteinExistence type="inferred from homology"/>
<accession>A0ABU6HUC8</accession>
<evidence type="ECO:0000256" key="2">
    <source>
        <dbReference type="ARBA" id="ARBA00004141"/>
    </source>
</evidence>
<dbReference type="Proteomes" id="UP001348397">
    <property type="component" value="Unassembled WGS sequence"/>
</dbReference>
<evidence type="ECO:0000313" key="9">
    <source>
        <dbReference type="EMBL" id="MEC3876676.1"/>
    </source>
</evidence>
<comment type="cofactor">
    <cofactor evidence="1">
        <name>Zn(2+)</name>
        <dbReference type="ChEBI" id="CHEBI:29105"/>
    </cofactor>
</comment>
<evidence type="ECO:0000259" key="8">
    <source>
        <dbReference type="Pfam" id="PF02163"/>
    </source>
</evidence>
<feature type="transmembrane region" description="Helical" evidence="7">
    <location>
        <begin position="38"/>
        <end position="59"/>
    </location>
</feature>
<dbReference type="RefSeq" id="WP_326321403.1">
    <property type="nucleotide sequence ID" value="NZ_JAYLAA010000043.1"/>
</dbReference>
<keyword evidence="5 7" id="KW-1133">Transmembrane helix</keyword>
<protein>
    <submittedName>
        <fullName evidence="9">M50 family metallopeptidase</fullName>
    </submittedName>
</protein>
<gene>
    <name evidence="9" type="ORF">SOP96_13205</name>
</gene>
<comment type="subcellular location">
    <subcellularLocation>
        <location evidence="2">Membrane</location>
        <topology evidence="2">Multi-pass membrane protein</topology>
    </subcellularLocation>
</comment>
<dbReference type="InterPro" id="IPR008915">
    <property type="entry name" value="Peptidase_M50"/>
</dbReference>
<evidence type="ECO:0000256" key="5">
    <source>
        <dbReference type="ARBA" id="ARBA00022989"/>
    </source>
</evidence>
<comment type="caution">
    <text evidence="9">The sequence shown here is derived from an EMBL/GenBank/DDBJ whole genome shotgun (WGS) entry which is preliminary data.</text>
</comment>
<evidence type="ECO:0000256" key="1">
    <source>
        <dbReference type="ARBA" id="ARBA00001947"/>
    </source>
</evidence>
<reference evidence="9 10" key="1">
    <citation type="submission" date="2024-01" db="EMBL/GenBank/DDBJ databases">
        <title>Chryseobacterium sp. T9W2-O.</title>
        <authorList>
            <person name="Maltman C."/>
        </authorList>
    </citation>
    <scope>NUCLEOTIDE SEQUENCE [LARGE SCALE GENOMIC DNA]</scope>
    <source>
        <strain evidence="9 10">T9W2-O</strain>
    </source>
</reference>
<evidence type="ECO:0000256" key="7">
    <source>
        <dbReference type="SAM" id="Phobius"/>
    </source>
</evidence>
<evidence type="ECO:0000256" key="6">
    <source>
        <dbReference type="ARBA" id="ARBA00023136"/>
    </source>
</evidence>
<dbReference type="Pfam" id="PF02163">
    <property type="entry name" value="Peptidase_M50"/>
    <property type="match status" value="1"/>
</dbReference>
<organism evidence="9 10">
    <name type="scientific">Chryseobacterium salviniae</name>
    <dbReference type="NCBI Taxonomy" id="3101750"/>
    <lineage>
        <taxon>Bacteria</taxon>
        <taxon>Pseudomonadati</taxon>
        <taxon>Bacteroidota</taxon>
        <taxon>Flavobacteriia</taxon>
        <taxon>Flavobacteriales</taxon>
        <taxon>Weeksellaceae</taxon>
        <taxon>Chryseobacterium group</taxon>
        <taxon>Chryseobacterium</taxon>
    </lineage>
</organism>
<comment type="similarity">
    <text evidence="3">Belongs to the peptidase M50B family.</text>
</comment>
<sequence>MKKNLISILSGGLISVVVFTLAYLILDQSHIDKFFPRNNTETIIFFLVVIIAPLFAIFIHELGHLLTGLALGQKLKLFVVAFFGIRDDEGKIKVFFNKSLSYFGGVAATAPETEKDINPKSFSKILIAGPVFSFIYFIISMVAFLKSDSYLNSFFALSSLTSFGLFLATTIPEKSGIMFTDRKRFQRLNTKGITQEVETTMYELISKSIIDNSFKNIDVKKIEILEKDHDVTIQFWAAYLRFMFYKENGLSEQENNAMEQLAAFKSEIPKSIWNSLNIE</sequence>
<dbReference type="EMBL" id="JAYLAA010000043">
    <property type="protein sequence ID" value="MEC3876676.1"/>
    <property type="molecule type" value="Genomic_DNA"/>
</dbReference>
<evidence type="ECO:0000256" key="3">
    <source>
        <dbReference type="ARBA" id="ARBA00007931"/>
    </source>
</evidence>
<evidence type="ECO:0000256" key="4">
    <source>
        <dbReference type="ARBA" id="ARBA00022692"/>
    </source>
</evidence>
<name>A0ABU6HUC8_9FLAO</name>
<keyword evidence="10" id="KW-1185">Reference proteome</keyword>
<feature type="transmembrane region" description="Helical" evidence="7">
    <location>
        <begin position="125"/>
        <end position="144"/>
    </location>
</feature>
<feature type="transmembrane region" description="Helical" evidence="7">
    <location>
        <begin position="6"/>
        <end position="26"/>
    </location>
</feature>
<feature type="transmembrane region" description="Helical" evidence="7">
    <location>
        <begin position="150"/>
        <end position="168"/>
    </location>
</feature>
<keyword evidence="4 7" id="KW-0812">Transmembrane</keyword>
<evidence type="ECO:0000313" key="10">
    <source>
        <dbReference type="Proteomes" id="UP001348397"/>
    </source>
</evidence>
<feature type="domain" description="Peptidase M50" evidence="8">
    <location>
        <begin position="50"/>
        <end position="222"/>
    </location>
</feature>
<dbReference type="CDD" id="cd05709">
    <property type="entry name" value="S2P-M50"/>
    <property type="match status" value="1"/>
</dbReference>
<keyword evidence="6 7" id="KW-0472">Membrane</keyword>